<feature type="transmembrane region" description="Helical" evidence="12">
    <location>
        <begin position="81"/>
        <end position="101"/>
    </location>
</feature>
<comment type="similarity">
    <text evidence="2">Belongs to the sodium:solute symporter (SSF) (TC 2.A.21) family.</text>
</comment>
<dbReference type="PANTHER" id="PTHR48086:SF3">
    <property type="entry name" value="SODIUM_PROLINE SYMPORTER"/>
    <property type="match status" value="1"/>
</dbReference>
<keyword evidence="7 12" id="KW-1133">Transmembrane helix</keyword>
<evidence type="ECO:0000256" key="6">
    <source>
        <dbReference type="ARBA" id="ARBA00022847"/>
    </source>
</evidence>
<feature type="non-terminal residue" evidence="13">
    <location>
        <position position="229"/>
    </location>
</feature>
<dbReference type="PANTHER" id="PTHR48086">
    <property type="entry name" value="SODIUM/PROLINE SYMPORTER-RELATED"/>
    <property type="match status" value="1"/>
</dbReference>
<evidence type="ECO:0000256" key="8">
    <source>
        <dbReference type="ARBA" id="ARBA00023053"/>
    </source>
</evidence>
<evidence type="ECO:0000313" key="13">
    <source>
        <dbReference type="EMBL" id="SVD25565.1"/>
    </source>
</evidence>
<evidence type="ECO:0000256" key="5">
    <source>
        <dbReference type="ARBA" id="ARBA00022692"/>
    </source>
</evidence>
<evidence type="ECO:0000256" key="7">
    <source>
        <dbReference type="ARBA" id="ARBA00022989"/>
    </source>
</evidence>
<dbReference type="AlphaFoldDB" id="A0A382TV32"/>
<keyword evidence="6" id="KW-0769">Symport</keyword>
<dbReference type="Gene3D" id="1.20.1730.10">
    <property type="entry name" value="Sodium/glucose cotransporter"/>
    <property type="match status" value="1"/>
</dbReference>
<evidence type="ECO:0000256" key="9">
    <source>
        <dbReference type="ARBA" id="ARBA00023065"/>
    </source>
</evidence>
<feature type="transmembrane region" description="Helical" evidence="12">
    <location>
        <begin position="167"/>
        <end position="187"/>
    </location>
</feature>
<evidence type="ECO:0000256" key="12">
    <source>
        <dbReference type="SAM" id="Phobius"/>
    </source>
</evidence>
<proteinExistence type="inferred from homology"/>
<dbReference type="GO" id="GO:0006814">
    <property type="term" value="P:sodium ion transport"/>
    <property type="evidence" value="ECO:0007669"/>
    <property type="project" value="UniProtKB-KW"/>
</dbReference>
<evidence type="ECO:0000256" key="3">
    <source>
        <dbReference type="ARBA" id="ARBA00022448"/>
    </source>
</evidence>
<name>A0A382TV32_9ZZZZ</name>
<sequence length="229" mass="24228">MMDTTATTDLGWLPHFCLAGYLLFLLGIGLWGFSKRQAGEEDYYLAGRGQGWMLSSLTIMATFFSSAAMLGAPGMVYKEGVVFALFALNVPLSGAMIYVLGNRIRELGRTHGHVTPADLICSHYGSPVALRCLVALIGFLYAVPYVVIQIQAGGIISSQLFGGEHAFEIGACLLSLVTMLYIMIGGMRSVAWTDALQGTLLMGGMLLAGAAAVAALGGPSAFFEKVGEL</sequence>
<evidence type="ECO:0000256" key="11">
    <source>
        <dbReference type="ARBA" id="ARBA00023201"/>
    </source>
</evidence>
<comment type="subcellular location">
    <subcellularLocation>
        <location evidence="1">Cell membrane</location>
        <topology evidence="1">Multi-pass membrane protein</topology>
    </subcellularLocation>
</comment>
<dbReference type="InterPro" id="IPR050277">
    <property type="entry name" value="Sodium:Solute_Symporter"/>
</dbReference>
<keyword evidence="5 12" id="KW-0812">Transmembrane</keyword>
<dbReference type="GO" id="GO:0005886">
    <property type="term" value="C:plasma membrane"/>
    <property type="evidence" value="ECO:0007669"/>
    <property type="project" value="UniProtKB-SubCell"/>
</dbReference>
<evidence type="ECO:0000256" key="1">
    <source>
        <dbReference type="ARBA" id="ARBA00004651"/>
    </source>
</evidence>
<keyword evidence="9" id="KW-0406">Ion transport</keyword>
<keyword evidence="3" id="KW-0813">Transport</keyword>
<feature type="transmembrane region" description="Helical" evidence="12">
    <location>
        <begin position="128"/>
        <end position="147"/>
    </location>
</feature>
<dbReference type="InterPro" id="IPR001734">
    <property type="entry name" value="Na/solute_symporter"/>
</dbReference>
<keyword evidence="8" id="KW-0915">Sodium</keyword>
<keyword evidence="10 12" id="KW-0472">Membrane</keyword>
<accession>A0A382TV32</accession>
<protein>
    <recommendedName>
        <fullName evidence="14">Sodium:solute symporter family protein</fullName>
    </recommendedName>
</protein>
<dbReference type="PROSITE" id="PS50283">
    <property type="entry name" value="NA_SOLUT_SYMP_3"/>
    <property type="match status" value="1"/>
</dbReference>
<evidence type="ECO:0000256" key="10">
    <source>
        <dbReference type="ARBA" id="ARBA00023136"/>
    </source>
</evidence>
<evidence type="ECO:0008006" key="14">
    <source>
        <dbReference type="Google" id="ProtNLM"/>
    </source>
</evidence>
<dbReference type="Pfam" id="PF00474">
    <property type="entry name" value="SSF"/>
    <property type="match status" value="1"/>
</dbReference>
<keyword evidence="4" id="KW-1003">Cell membrane</keyword>
<dbReference type="EMBL" id="UINC01139174">
    <property type="protein sequence ID" value="SVD25565.1"/>
    <property type="molecule type" value="Genomic_DNA"/>
</dbReference>
<keyword evidence="11" id="KW-0739">Sodium transport</keyword>
<dbReference type="InterPro" id="IPR038377">
    <property type="entry name" value="Na/Glc_symporter_sf"/>
</dbReference>
<feature type="transmembrane region" description="Helical" evidence="12">
    <location>
        <begin position="12"/>
        <end position="33"/>
    </location>
</feature>
<reference evidence="13" key="1">
    <citation type="submission" date="2018-05" db="EMBL/GenBank/DDBJ databases">
        <authorList>
            <person name="Lanie J.A."/>
            <person name="Ng W.-L."/>
            <person name="Kazmierczak K.M."/>
            <person name="Andrzejewski T.M."/>
            <person name="Davidsen T.M."/>
            <person name="Wayne K.J."/>
            <person name="Tettelin H."/>
            <person name="Glass J.I."/>
            <person name="Rusch D."/>
            <person name="Podicherti R."/>
            <person name="Tsui H.-C.T."/>
            <person name="Winkler M.E."/>
        </authorList>
    </citation>
    <scope>NUCLEOTIDE SEQUENCE</scope>
</reference>
<evidence type="ECO:0000256" key="2">
    <source>
        <dbReference type="ARBA" id="ARBA00006434"/>
    </source>
</evidence>
<organism evidence="13">
    <name type="scientific">marine metagenome</name>
    <dbReference type="NCBI Taxonomy" id="408172"/>
    <lineage>
        <taxon>unclassified sequences</taxon>
        <taxon>metagenomes</taxon>
        <taxon>ecological metagenomes</taxon>
    </lineage>
</organism>
<feature type="transmembrane region" description="Helical" evidence="12">
    <location>
        <begin position="199"/>
        <end position="223"/>
    </location>
</feature>
<dbReference type="GO" id="GO:0015293">
    <property type="term" value="F:symporter activity"/>
    <property type="evidence" value="ECO:0007669"/>
    <property type="project" value="UniProtKB-KW"/>
</dbReference>
<gene>
    <name evidence="13" type="ORF">METZ01_LOCUS378419</name>
</gene>
<feature type="transmembrane region" description="Helical" evidence="12">
    <location>
        <begin position="54"/>
        <end position="75"/>
    </location>
</feature>
<evidence type="ECO:0000256" key="4">
    <source>
        <dbReference type="ARBA" id="ARBA00022475"/>
    </source>
</evidence>